<gene>
    <name evidence="5" type="ORF">FOB64_003623</name>
</gene>
<accession>A0A8H6BZ69</accession>
<dbReference type="PANTHER" id="PTHR10340:SF27">
    <property type="entry name" value="ACL091CP"/>
    <property type="match status" value="1"/>
</dbReference>
<feature type="compositionally biased region" description="Polar residues" evidence="3">
    <location>
        <begin position="625"/>
        <end position="646"/>
    </location>
</feature>
<feature type="signal peptide" evidence="4">
    <location>
        <begin position="1"/>
        <end position="18"/>
    </location>
</feature>
<keyword evidence="2" id="KW-0325">Glycoprotein</keyword>
<organism evidence="5 6">
    <name type="scientific">Candida albicans</name>
    <name type="common">Yeast</name>
    <dbReference type="NCBI Taxonomy" id="5476"/>
    <lineage>
        <taxon>Eukaryota</taxon>
        <taxon>Fungi</taxon>
        <taxon>Dikarya</taxon>
        <taxon>Ascomycota</taxon>
        <taxon>Saccharomycotina</taxon>
        <taxon>Pichiomycetes</taxon>
        <taxon>Debaryomycetaceae</taxon>
        <taxon>Candida/Lodderomyces clade</taxon>
        <taxon>Candida</taxon>
    </lineage>
</organism>
<dbReference type="Proteomes" id="UP000536275">
    <property type="component" value="Unassembled WGS sequence"/>
</dbReference>
<feature type="region of interest" description="Disordered" evidence="3">
    <location>
        <begin position="569"/>
        <end position="672"/>
    </location>
</feature>
<comment type="caution">
    <text evidence="5">The sequence shown here is derived from an EMBL/GenBank/DDBJ whole genome shotgun (WGS) entry which is preliminary data.</text>
</comment>
<keyword evidence="1" id="KW-0378">Hydrolase</keyword>
<reference evidence="5 6" key="1">
    <citation type="submission" date="2020-03" db="EMBL/GenBank/DDBJ databases">
        <title>FDA dAtabase for Regulatory Grade micrObial Sequences (FDA-ARGOS): Supporting development and validation of Infectious Disease Dx tests.</title>
        <authorList>
            <person name="Campos J."/>
            <person name="Goldberg B."/>
            <person name="Tallon L."/>
            <person name="Sadzewicz L."/>
            <person name="Vavikolanu K."/>
            <person name="Mehta A."/>
            <person name="Aluvathingal J."/>
            <person name="Nadendla S."/>
            <person name="Nandy P."/>
            <person name="Geyer C."/>
            <person name="Yan Y."/>
            <person name="Sichtig H."/>
        </authorList>
    </citation>
    <scope>NUCLEOTIDE SEQUENCE [LARGE SCALE GENOMIC DNA]</scope>
    <source>
        <strain evidence="5 6">FDAARGOS_656</strain>
    </source>
</reference>
<protein>
    <submittedName>
        <fullName evidence="5">Uncharacterized protein</fullName>
    </submittedName>
</protein>
<evidence type="ECO:0000256" key="3">
    <source>
        <dbReference type="SAM" id="MobiDB-lite"/>
    </source>
</evidence>
<evidence type="ECO:0000256" key="4">
    <source>
        <dbReference type="SAM" id="SignalP"/>
    </source>
</evidence>
<feature type="compositionally biased region" description="Acidic residues" evidence="3">
    <location>
        <begin position="572"/>
        <end position="586"/>
    </location>
</feature>
<evidence type="ECO:0000313" key="5">
    <source>
        <dbReference type="EMBL" id="KAF6068986.1"/>
    </source>
</evidence>
<dbReference type="PANTHER" id="PTHR10340">
    <property type="entry name" value="SPHINGOMYELIN PHOSPHODIESTERASE"/>
    <property type="match status" value="1"/>
</dbReference>
<feature type="chain" id="PRO_5034370370" evidence="4">
    <location>
        <begin position="19"/>
        <end position="672"/>
    </location>
</feature>
<name>A0A8H6BZ69_CANAX</name>
<proteinExistence type="predicted"/>
<feature type="compositionally biased region" description="Basic residues" evidence="3">
    <location>
        <begin position="661"/>
        <end position="672"/>
    </location>
</feature>
<evidence type="ECO:0000256" key="2">
    <source>
        <dbReference type="ARBA" id="ARBA00023180"/>
    </source>
</evidence>
<evidence type="ECO:0000256" key="1">
    <source>
        <dbReference type="ARBA" id="ARBA00022801"/>
    </source>
</evidence>
<dbReference type="EMBL" id="JABWAD010000049">
    <property type="protein sequence ID" value="KAF6068986.1"/>
    <property type="molecule type" value="Genomic_DNA"/>
</dbReference>
<sequence length="672" mass="76765">MFPSIIITLFSIYQLIYSYNEHTINYYPPTELAISDEEIVNRAVQELHNIDAANDLNECMTCKTRLQVAKFISLTRPDLVPQIFSTWCVESGFDEIQCHMNYGYPSEDYCTMGNDFTKMVSLMNPSGLDGDYFCYYHDKNCGVLPETPLVDMSRLWPSKPRNYLPPDNSGETFHVLHISDINLQPDYKMFAEANCTQSLCCSPHCRNLQGSAPNFNENLEGGYFDSSYSRNHFEKGSYMDITKIKKPTWRPARQFGEYNCDSPALLLNSTMQGIRDLHQNHLSFEFALFTGGTVDHSDRLYSQIGYSLVTSRGLKIICLNSNVWNVKNLYAFWEVLSIDSFVAHLPTNHQSLPLPTRVFAQIIERFSPQVIAAIFFGHIQVDTFMIQYGGDGTDTKELESAINHALVGPSISPYSGVNPAWRYYAIDSKSFSVVNSFTYYTKLDNTFINDGAEPVWEFGYSARDVYDPEQMWPMEWCLNTEWWHHVSEKIKQVPEMDLMYQRLETRWFSQNELDGNSYCKVTSFTIEAKKQCMLTGDQDDYVEPKQPNDYVPFIHVGSKVEYIDKQVAYPHDEEEESESEEVDEDYQPGKKIGTGENNTNVGQGLNGGGNGESDDDNKVKKTEGFTGNENGEQNYTTANNDGSLSSRIRRKPQGKSLGLKIRNRHRIPIAQL</sequence>
<dbReference type="SUPFAM" id="SSF56300">
    <property type="entry name" value="Metallo-dependent phosphatases"/>
    <property type="match status" value="1"/>
</dbReference>
<dbReference type="InterPro" id="IPR029052">
    <property type="entry name" value="Metallo-depent_PP-like"/>
</dbReference>
<dbReference type="GO" id="GO:0008081">
    <property type="term" value="F:phosphoric diester hydrolase activity"/>
    <property type="evidence" value="ECO:0007669"/>
    <property type="project" value="TreeGrafter"/>
</dbReference>
<keyword evidence="4" id="KW-0732">Signal</keyword>
<dbReference type="AlphaFoldDB" id="A0A8H6BZ69"/>
<evidence type="ECO:0000313" key="6">
    <source>
        <dbReference type="Proteomes" id="UP000536275"/>
    </source>
</evidence>